<dbReference type="Proteomes" id="UP000252249">
    <property type="component" value="Unassembled WGS sequence"/>
</dbReference>
<dbReference type="AlphaFoldDB" id="A0A368P8U4"/>
<evidence type="ECO:0000313" key="2">
    <source>
        <dbReference type="Proteomes" id="UP000252249"/>
    </source>
</evidence>
<accession>A0A368P8U4</accession>
<proteinExistence type="predicted"/>
<name>A0A368P8U4_9FLAO</name>
<evidence type="ECO:0000313" key="1">
    <source>
        <dbReference type="EMBL" id="RCU58730.1"/>
    </source>
</evidence>
<dbReference type="RefSeq" id="WP_072349915.1">
    <property type="nucleotide sequence ID" value="NZ_JAWWDI010000007.1"/>
</dbReference>
<keyword evidence="2" id="KW-1185">Reference proteome</keyword>
<organism evidence="1 2">
    <name type="scientific">Oceanihabitans sediminis</name>
    <dbReference type="NCBI Taxonomy" id="1812012"/>
    <lineage>
        <taxon>Bacteria</taxon>
        <taxon>Pseudomonadati</taxon>
        <taxon>Bacteroidota</taxon>
        <taxon>Flavobacteriia</taxon>
        <taxon>Flavobacteriales</taxon>
        <taxon>Flavobacteriaceae</taxon>
        <taxon>Oceanihabitans</taxon>
    </lineage>
</organism>
<dbReference type="EMBL" id="QPIG01000001">
    <property type="protein sequence ID" value="RCU58730.1"/>
    <property type="molecule type" value="Genomic_DNA"/>
</dbReference>
<reference evidence="1 2" key="1">
    <citation type="submission" date="2018-07" db="EMBL/GenBank/DDBJ databases">
        <title>Oceanihabitans testaceum sp. nov., isolated from marine sediment.</title>
        <authorList>
            <person name="Li C.-M."/>
        </authorList>
    </citation>
    <scope>NUCLEOTIDE SEQUENCE [LARGE SCALE GENOMIC DNA]</scope>
    <source>
        <strain evidence="1 2">S9-10</strain>
    </source>
</reference>
<sequence>MKNTLPKFYLFLLITLALTTCSTNDDNIEEVNNEELKGNLQDCVEELELIEAEECIQLIQTAFKKLALH</sequence>
<comment type="caution">
    <text evidence="1">The sequence shown here is derived from an EMBL/GenBank/DDBJ whole genome shotgun (WGS) entry which is preliminary data.</text>
</comment>
<gene>
    <name evidence="1" type="ORF">DU428_05005</name>
</gene>
<protein>
    <submittedName>
        <fullName evidence="1">Uncharacterized protein</fullName>
    </submittedName>
</protein>